<dbReference type="Proteomes" id="UP000315215">
    <property type="component" value="Chromosome"/>
</dbReference>
<name>A0A516KKZ0_9BACI</name>
<gene>
    <name evidence="2" type="ORF">FN924_01955</name>
</gene>
<keyword evidence="2" id="KW-0378">Hydrolase</keyword>
<keyword evidence="3" id="KW-1185">Reference proteome</keyword>
<dbReference type="Gene3D" id="3.60.15.10">
    <property type="entry name" value="Ribonuclease Z/Hydroxyacylglutathione hydrolase-like"/>
    <property type="match status" value="1"/>
</dbReference>
<dbReference type="KEGG" id="aqt:FN924_01955"/>
<dbReference type="GO" id="GO:0006749">
    <property type="term" value="P:glutathione metabolic process"/>
    <property type="evidence" value="ECO:0007669"/>
    <property type="project" value="InterPro"/>
</dbReference>
<dbReference type="InterPro" id="IPR001279">
    <property type="entry name" value="Metallo-B-lactamas"/>
</dbReference>
<feature type="domain" description="Rhodanese" evidence="1">
    <location>
        <begin position="10"/>
        <end position="106"/>
    </location>
</feature>
<dbReference type="GO" id="GO:0070813">
    <property type="term" value="P:hydrogen sulfide metabolic process"/>
    <property type="evidence" value="ECO:0007669"/>
    <property type="project" value="TreeGrafter"/>
</dbReference>
<dbReference type="CDD" id="cd00158">
    <property type="entry name" value="RHOD"/>
    <property type="match status" value="1"/>
</dbReference>
<dbReference type="PANTHER" id="PTHR43084">
    <property type="entry name" value="PERSULFIDE DIOXYGENASE ETHE1"/>
    <property type="match status" value="1"/>
</dbReference>
<dbReference type="Gene3D" id="3.40.250.10">
    <property type="entry name" value="Rhodanese-like domain"/>
    <property type="match status" value="1"/>
</dbReference>
<evidence type="ECO:0000313" key="2">
    <source>
        <dbReference type="EMBL" id="QDP42056.1"/>
    </source>
</evidence>
<dbReference type="InterPro" id="IPR001763">
    <property type="entry name" value="Rhodanese-like_dom"/>
</dbReference>
<dbReference type="OrthoDB" id="9784009at2"/>
<dbReference type="CDD" id="cd07724">
    <property type="entry name" value="POD-like_MBL-fold"/>
    <property type="match status" value="1"/>
</dbReference>
<dbReference type="GO" id="GO:0016787">
    <property type="term" value="F:hydrolase activity"/>
    <property type="evidence" value="ECO:0007669"/>
    <property type="project" value="UniProtKB-KW"/>
</dbReference>
<accession>A0A516KKZ0</accession>
<dbReference type="SMART" id="SM00849">
    <property type="entry name" value="Lactamase_B"/>
    <property type="match status" value="1"/>
</dbReference>
<proteinExistence type="predicted"/>
<evidence type="ECO:0000313" key="3">
    <source>
        <dbReference type="Proteomes" id="UP000315215"/>
    </source>
</evidence>
<dbReference type="InterPro" id="IPR036866">
    <property type="entry name" value="RibonucZ/Hydroxyglut_hydro"/>
</dbReference>
<dbReference type="PROSITE" id="PS50206">
    <property type="entry name" value="RHODANESE_3"/>
    <property type="match status" value="1"/>
</dbReference>
<dbReference type="EMBL" id="CP041666">
    <property type="protein sequence ID" value="QDP42056.1"/>
    <property type="molecule type" value="Genomic_DNA"/>
</dbReference>
<organism evidence="2 3">
    <name type="scientific">Radiobacillus deserti</name>
    <dbReference type="NCBI Taxonomy" id="2594883"/>
    <lineage>
        <taxon>Bacteria</taxon>
        <taxon>Bacillati</taxon>
        <taxon>Bacillota</taxon>
        <taxon>Bacilli</taxon>
        <taxon>Bacillales</taxon>
        <taxon>Bacillaceae</taxon>
        <taxon>Radiobacillus</taxon>
    </lineage>
</organism>
<dbReference type="GO" id="GO:0050313">
    <property type="term" value="F:sulfur dioxygenase activity"/>
    <property type="evidence" value="ECO:0007669"/>
    <property type="project" value="InterPro"/>
</dbReference>
<dbReference type="InterPro" id="IPR051682">
    <property type="entry name" value="Mito_Persulfide_Diox"/>
</dbReference>
<dbReference type="AlphaFoldDB" id="A0A516KKZ0"/>
<reference evidence="2 3" key="1">
    <citation type="submission" date="2019-07" db="EMBL/GenBank/DDBJ databases">
        <authorList>
            <person name="Li J."/>
        </authorList>
    </citation>
    <scope>NUCLEOTIDE SEQUENCE [LARGE SCALE GENOMIC DNA]</scope>
    <source>
        <strain evidence="2 3">TKL69</strain>
    </source>
</reference>
<dbReference type="Pfam" id="PF00753">
    <property type="entry name" value="Lactamase_B"/>
    <property type="match status" value="1"/>
</dbReference>
<dbReference type="SUPFAM" id="SSF56281">
    <property type="entry name" value="Metallo-hydrolase/oxidoreductase"/>
    <property type="match status" value="1"/>
</dbReference>
<dbReference type="Pfam" id="PF00581">
    <property type="entry name" value="Rhodanese"/>
    <property type="match status" value="1"/>
</dbReference>
<dbReference type="InterPro" id="IPR044528">
    <property type="entry name" value="POD-like_MBL-fold"/>
</dbReference>
<protein>
    <submittedName>
        <fullName evidence="2">MBL fold metallo-hydrolase</fullName>
    </submittedName>
</protein>
<dbReference type="InterPro" id="IPR036873">
    <property type="entry name" value="Rhodanese-like_dom_sf"/>
</dbReference>
<dbReference type="PANTHER" id="PTHR43084:SF7">
    <property type="entry name" value="BETA-LACTAMASE DOMAIN PROTEIN"/>
    <property type="match status" value="1"/>
</dbReference>
<evidence type="ECO:0000259" key="1">
    <source>
        <dbReference type="PROSITE" id="PS50206"/>
    </source>
</evidence>
<dbReference type="SUPFAM" id="SSF52821">
    <property type="entry name" value="Rhodanese/Cell cycle control phosphatase"/>
    <property type="match status" value="1"/>
</dbReference>
<dbReference type="SMART" id="SM00450">
    <property type="entry name" value="RHOD"/>
    <property type="match status" value="1"/>
</dbReference>
<sequence length="367" mass="41156">MKELVQKIIHKEEVHLLDIRRKNDVNAWAIEGEQVHSVNQTLPEIQENPEHVKSMLPSDEPVYVVCYKGISAQAATAILQQAGMDNVTYLVGGMEAWGEHLEPVKVASLQQGAIHQFVRVGKGCLSYMIASGDEAVVVDPNRMIEVYLSFAQQNGWTITHVIDTHLHADHISGGRMLAEKTGATYWFPPEEENVPFEYELLEHDMTFSLNNNSVSIQTIHTPGHTLGSTSLLIHDKYLLTGDTLFVTSIGRPDLAGKANEWTSLLYNTLYETIRAITHDVHIFPTHFSALHELNKDGGVYSTKHSIYQSNYRLNIDSYQAFENMITNNLPAQPNSYQEIRDINMGKANVESSKWPTMEAGPNRCAVS</sequence>